<dbReference type="InterPro" id="IPR027417">
    <property type="entry name" value="P-loop_NTPase"/>
</dbReference>
<dbReference type="Pfam" id="PF02374">
    <property type="entry name" value="ArsA_ATPase"/>
    <property type="match status" value="1"/>
</dbReference>
<sequence>MRIIVYTGKGGVGKTSIAAATAHRCADLGYRTIVMSTDAAHSLADSLDKPLGPDPVQVRDNLWAQEVNALHEMERNWGIIRDFLVEVLAWQGHNDIATEEMAVIPGTEELFSLIQIKRHHDSGNYDVIIVDAAPTGETLRLLSLPDALHWWLEKIFPTLRSVMKLARPLLSKVTNLPLANDDVFSSLEDILERLKKVRDIISDPNISSARIVVNLERMVIREAQRSLTYLNLFGYNVDAVMINRVLTPEMIERSPARAHVAEMQDKYRKEVNDSFAPLPLFPAPQFEHEIVGEQMLRQLGIELFGEKGDPTLFYFKGQAQQITKEGDNYNMRLKLPFATEDDVKLMQTGDDLVIEVGWYRRTIVLPTALARCTAVDATFNGDTLDVIFAAPKPVFDTSKAQPAGNVRK</sequence>
<dbReference type="InterPro" id="IPR040612">
    <property type="entry name" value="ArsA_HSP20-like"/>
</dbReference>
<keyword evidence="14" id="KW-1185">Reference proteome</keyword>
<dbReference type="InterPro" id="IPR008978">
    <property type="entry name" value="HSP20-like_chaperone"/>
</dbReference>
<evidence type="ECO:0000256" key="5">
    <source>
        <dbReference type="ARBA" id="ARBA00022967"/>
    </source>
</evidence>
<dbReference type="GO" id="GO:0016887">
    <property type="term" value="F:ATP hydrolysis activity"/>
    <property type="evidence" value="ECO:0007669"/>
    <property type="project" value="InterPro"/>
</dbReference>
<comment type="similarity">
    <text evidence="1">Belongs to the arsA ATPase family.</text>
</comment>
<evidence type="ECO:0000313" key="14">
    <source>
        <dbReference type="Proteomes" id="UP001431572"/>
    </source>
</evidence>
<gene>
    <name evidence="11" type="ORF">HXX08_01520</name>
    <name evidence="12" type="ORF">OZ401_002224</name>
</gene>
<dbReference type="SUPFAM" id="SSF52540">
    <property type="entry name" value="P-loop containing nucleoside triphosphate hydrolases"/>
    <property type="match status" value="1"/>
</dbReference>
<dbReference type="Gene3D" id="2.60.40.790">
    <property type="match status" value="1"/>
</dbReference>
<organism evidence="11 13">
    <name type="scientific">Candidatus Chlorohelix allophototropha</name>
    <dbReference type="NCBI Taxonomy" id="3003348"/>
    <lineage>
        <taxon>Bacteria</taxon>
        <taxon>Bacillati</taxon>
        <taxon>Chloroflexota</taxon>
        <taxon>Chloroflexia</taxon>
        <taxon>Candidatus Chloroheliales</taxon>
        <taxon>Candidatus Chloroheliaceae</taxon>
        <taxon>Candidatus Chlorohelix</taxon>
    </lineage>
</organism>
<dbReference type="FunFam" id="3.40.50.300:FF:001801">
    <property type="entry name" value="Putative arsenical pump-driving ATPase"/>
    <property type="match status" value="1"/>
</dbReference>
<dbReference type="InterPro" id="IPR016300">
    <property type="entry name" value="ATPase_ArsA/GET3"/>
</dbReference>
<keyword evidence="4" id="KW-0059">Arsenical resistance</keyword>
<dbReference type="NCBIfam" id="TIGR00345">
    <property type="entry name" value="GET3_arsA_TRC40"/>
    <property type="match status" value="1"/>
</dbReference>
<evidence type="ECO:0000313" key="11">
    <source>
        <dbReference type="EMBL" id="NWJ44535.1"/>
    </source>
</evidence>
<evidence type="ECO:0000259" key="9">
    <source>
        <dbReference type="Pfam" id="PF02374"/>
    </source>
</evidence>
<dbReference type="CDD" id="cd02035">
    <property type="entry name" value="ArsA"/>
    <property type="match status" value="1"/>
</dbReference>
<dbReference type="PANTHER" id="PTHR10803:SF3">
    <property type="entry name" value="ATPASE GET3"/>
    <property type="match status" value="1"/>
</dbReference>
<dbReference type="EC" id="7.3.2.7" evidence="8"/>
<comment type="catalytic activity">
    <reaction evidence="6">
        <text>arsenite(in) + ATP + H2O = arsenite(out) + ADP + phosphate + H(+)</text>
        <dbReference type="Rhea" id="RHEA:11348"/>
        <dbReference type="ChEBI" id="CHEBI:15377"/>
        <dbReference type="ChEBI" id="CHEBI:15378"/>
        <dbReference type="ChEBI" id="CHEBI:29242"/>
        <dbReference type="ChEBI" id="CHEBI:30616"/>
        <dbReference type="ChEBI" id="CHEBI:43474"/>
        <dbReference type="ChEBI" id="CHEBI:456216"/>
        <dbReference type="EC" id="7.3.2.7"/>
    </reaction>
</comment>
<dbReference type="EMBL" id="JACATZ010000001">
    <property type="protein sequence ID" value="NWJ44535.1"/>
    <property type="molecule type" value="Genomic_DNA"/>
</dbReference>
<evidence type="ECO:0000256" key="1">
    <source>
        <dbReference type="ARBA" id="ARBA00011040"/>
    </source>
</evidence>
<reference evidence="11 13" key="1">
    <citation type="submission" date="2020-06" db="EMBL/GenBank/DDBJ databases">
        <title>Anoxygenic phototrophic Chloroflexota member uses a Type I reaction center.</title>
        <authorList>
            <person name="Tsuji J.M."/>
            <person name="Shaw N.A."/>
            <person name="Nagashima S."/>
            <person name="Venkiteswaran J."/>
            <person name="Schiff S.L."/>
            <person name="Hanada S."/>
            <person name="Tank M."/>
            <person name="Neufeld J.D."/>
        </authorList>
    </citation>
    <scope>NUCLEOTIDE SEQUENCE [LARGE SCALE GENOMIC DNA]</scope>
    <source>
        <strain evidence="11">L227-S17</strain>
    </source>
</reference>
<dbReference type="EMBL" id="CP128399">
    <property type="protein sequence ID" value="WJW66426.1"/>
    <property type="molecule type" value="Genomic_DNA"/>
</dbReference>
<dbReference type="GO" id="GO:0015446">
    <property type="term" value="F:ATPase-coupled arsenite transmembrane transporter activity"/>
    <property type="evidence" value="ECO:0007669"/>
    <property type="project" value="UniProtKB-EC"/>
</dbReference>
<feature type="domain" description="ArsA/GET3 Anion-transporting ATPase-like" evidence="9">
    <location>
        <begin position="1"/>
        <end position="302"/>
    </location>
</feature>
<dbReference type="Proteomes" id="UP001431572">
    <property type="component" value="Chromosome 1"/>
</dbReference>
<keyword evidence="2" id="KW-0547">Nucleotide-binding</keyword>
<proteinExistence type="inferred from homology"/>
<evidence type="ECO:0000256" key="4">
    <source>
        <dbReference type="ARBA" id="ARBA00022849"/>
    </source>
</evidence>
<keyword evidence="5" id="KW-1278">Translocase</keyword>
<keyword evidence="3" id="KW-0067">ATP-binding</keyword>
<evidence type="ECO:0000256" key="3">
    <source>
        <dbReference type="ARBA" id="ARBA00022840"/>
    </source>
</evidence>
<dbReference type="RefSeq" id="WP_341468311.1">
    <property type="nucleotide sequence ID" value="NZ_CP128399.1"/>
</dbReference>
<dbReference type="Gene3D" id="3.40.50.300">
    <property type="entry name" value="P-loop containing nucleotide triphosphate hydrolases"/>
    <property type="match status" value="1"/>
</dbReference>
<dbReference type="AlphaFoldDB" id="A0A8T7M2E1"/>
<evidence type="ECO:0000259" key="10">
    <source>
        <dbReference type="Pfam" id="PF17886"/>
    </source>
</evidence>
<dbReference type="PANTHER" id="PTHR10803">
    <property type="entry name" value="ARSENICAL PUMP-DRIVING ATPASE ARSENITE-TRANSLOCATING ATPASE"/>
    <property type="match status" value="1"/>
</dbReference>
<dbReference type="SUPFAM" id="SSF49764">
    <property type="entry name" value="HSP20-like chaperones"/>
    <property type="match status" value="1"/>
</dbReference>
<feature type="domain" description="ArsA HSP20-like" evidence="10">
    <location>
        <begin position="326"/>
        <end position="388"/>
    </location>
</feature>
<dbReference type="InterPro" id="IPR025723">
    <property type="entry name" value="ArsA/GET3_ATPase-like"/>
</dbReference>
<accession>A0A8T7M2E1</accession>
<reference evidence="12" key="2">
    <citation type="journal article" date="2024" name="Nature">
        <title>Anoxygenic phototroph of the Chloroflexota uses a type I reaction centre.</title>
        <authorList>
            <person name="Tsuji J.M."/>
            <person name="Shaw N.A."/>
            <person name="Nagashima S."/>
            <person name="Venkiteswaran J.J."/>
            <person name="Schiff S.L."/>
            <person name="Watanabe T."/>
            <person name="Fukui M."/>
            <person name="Hanada S."/>
            <person name="Tank M."/>
            <person name="Neufeld J.D."/>
        </authorList>
    </citation>
    <scope>NUCLEOTIDE SEQUENCE</scope>
    <source>
        <strain evidence="12">L227-S17</strain>
    </source>
</reference>
<evidence type="ECO:0000256" key="7">
    <source>
        <dbReference type="ARBA" id="ARBA00059736"/>
    </source>
</evidence>
<evidence type="ECO:0000313" key="13">
    <source>
        <dbReference type="Proteomes" id="UP000521676"/>
    </source>
</evidence>
<protein>
    <recommendedName>
        <fullName evidence="8">arsenite-transporting ATPase</fullName>
        <ecNumber evidence="8">7.3.2.7</ecNumber>
    </recommendedName>
</protein>
<name>A0A8T7M2E1_9CHLR</name>
<evidence type="ECO:0000256" key="2">
    <source>
        <dbReference type="ARBA" id="ARBA00022741"/>
    </source>
</evidence>
<evidence type="ECO:0000256" key="8">
    <source>
        <dbReference type="ARBA" id="ARBA00066752"/>
    </source>
</evidence>
<dbReference type="GO" id="GO:0005524">
    <property type="term" value="F:ATP binding"/>
    <property type="evidence" value="ECO:0007669"/>
    <property type="project" value="UniProtKB-KW"/>
</dbReference>
<comment type="function">
    <text evidence="7">Anion-transporting ATPase. Catalyzes the extrusion of arsenite.</text>
</comment>
<evidence type="ECO:0000256" key="6">
    <source>
        <dbReference type="ARBA" id="ARBA00052296"/>
    </source>
</evidence>
<evidence type="ECO:0000313" key="12">
    <source>
        <dbReference type="EMBL" id="WJW66426.1"/>
    </source>
</evidence>
<dbReference type="Pfam" id="PF17886">
    <property type="entry name" value="ArsA_HSP20"/>
    <property type="match status" value="1"/>
</dbReference>
<dbReference type="Proteomes" id="UP000521676">
    <property type="component" value="Unassembled WGS sequence"/>
</dbReference>